<organism evidence="6 7">
    <name type="scientific">Helobdella robusta</name>
    <name type="common">Californian leech</name>
    <dbReference type="NCBI Taxonomy" id="6412"/>
    <lineage>
        <taxon>Eukaryota</taxon>
        <taxon>Metazoa</taxon>
        <taxon>Spiralia</taxon>
        <taxon>Lophotrochozoa</taxon>
        <taxon>Annelida</taxon>
        <taxon>Clitellata</taxon>
        <taxon>Hirudinea</taxon>
        <taxon>Rhynchobdellida</taxon>
        <taxon>Glossiphoniidae</taxon>
        <taxon>Helobdella</taxon>
    </lineage>
</organism>
<reference evidence="7" key="1">
    <citation type="submission" date="2012-12" db="EMBL/GenBank/DDBJ databases">
        <authorList>
            <person name="Hellsten U."/>
            <person name="Grimwood J."/>
            <person name="Chapman J.A."/>
            <person name="Shapiro H."/>
            <person name="Aerts A."/>
            <person name="Otillar R.P."/>
            <person name="Terry A.Y."/>
            <person name="Boore J.L."/>
            <person name="Simakov O."/>
            <person name="Marletaz F."/>
            <person name="Cho S.-J."/>
            <person name="Edsinger-Gonzales E."/>
            <person name="Havlak P."/>
            <person name="Kuo D.-H."/>
            <person name="Larsson T."/>
            <person name="Lv J."/>
            <person name="Arendt D."/>
            <person name="Savage R."/>
            <person name="Osoegawa K."/>
            <person name="de Jong P."/>
            <person name="Lindberg D.R."/>
            <person name="Seaver E.C."/>
            <person name="Weisblat D.A."/>
            <person name="Putnam N.H."/>
            <person name="Grigoriev I.V."/>
            <person name="Rokhsar D.S."/>
        </authorList>
    </citation>
    <scope>NUCLEOTIDE SEQUENCE</scope>
</reference>
<evidence type="ECO:0000256" key="1">
    <source>
        <dbReference type="ARBA" id="ARBA00022443"/>
    </source>
</evidence>
<evidence type="ECO:0000256" key="2">
    <source>
        <dbReference type="PROSITE-ProRule" id="PRU00192"/>
    </source>
</evidence>
<dbReference type="InParanoid" id="T1EZQ1"/>
<dbReference type="RefSeq" id="XP_009011712.1">
    <property type="nucleotide sequence ID" value="XM_009013464.1"/>
</dbReference>
<reference evidence="5 7" key="2">
    <citation type="journal article" date="2013" name="Nature">
        <title>Insights into bilaterian evolution from three spiralian genomes.</title>
        <authorList>
            <person name="Simakov O."/>
            <person name="Marletaz F."/>
            <person name="Cho S.J."/>
            <person name="Edsinger-Gonzales E."/>
            <person name="Havlak P."/>
            <person name="Hellsten U."/>
            <person name="Kuo D.H."/>
            <person name="Larsson T."/>
            <person name="Lv J."/>
            <person name="Arendt D."/>
            <person name="Savage R."/>
            <person name="Osoegawa K."/>
            <person name="de Jong P."/>
            <person name="Grimwood J."/>
            <person name="Chapman J.A."/>
            <person name="Shapiro H."/>
            <person name="Aerts A."/>
            <person name="Otillar R.P."/>
            <person name="Terry A.Y."/>
            <person name="Boore J.L."/>
            <person name="Grigoriev I.V."/>
            <person name="Lindberg D.R."/>
            <person name="Seaver E.C."/>
            <person name="Weisblat D.A."/>
            <person name="Putnam N.H."/>
            <person name="Rokhsar D.S."/>
        </authorList>
    </citation>
    <scope>NUCLEOTIDE SEQUENCE</scope>
</reference>
<proteinExistence type="predicted"/>
<gene>
    <name evidence="6" type="primary">20202051</name>
    <name evidence="5" type="ORF">HELRODRAFT_167717</name>
</gene>
<dbReference type="OrthoDB" id="19092at2759"/>
<evidence type="ECO:0000259" key="4">
    <source>
        <dbReference type="PROSITE" id="PS50002"/>
    </source>
</evidence>
<name>T1EZQ1_HELRO</name>
<keyword evidence="1 2" id="KW-0728">SH3 domain</keyword>
<feature type="domain" description="SH3" evidence="4">
    <location>
        <begin position="474"/>
        <end position="534"/>
    </location>
</feature>
<dbReference type="Pfam" id="PF07653">
    <property type="entry name" value="SH3_2"/>
    <property type="match status" value="1"/>
</dbReference>
<dbReference type="Gene3D" id="2.30.30.40">
    <property type="entry name" value="SH3 Domains"/>
    <property type="match status" value="3"/>
</dbReference>
<dbReference type="Pfam" id="PF00018">
    <property type="entry name" value="SH3_1"/>
    <property type="match status" value="2"/>
</dbReference>
<evidence type="ECO:0000313" key="6">
    <source>
        <dbReference type="EnsemblMetazoa" id="HelroP167717"/>
    </source>
</evidence>
<feature type="region of interest" description="Disordered" evidence="3">
    <location>
        <begin position="232"/>
        <end position="255"/>
    </location>
</feature>
<dbReference type="SUPFAM" id="SSF50044">
    <property type="entry name" value="SH3-domain"/>
    <property type="match status" value="3"/>
</dbReference>
<evidence type="ECO:0000313" key="5">
    <source>
        <dbReference type="EMBL" id="ESO09898.1"/>
    </source>
</evidence>
<feature type="compositionally biased region" description="Polar residues" evidence="3">
    <location>
        <begin position="147"/>
        <end position="156"/>
    </location>
</feature>
<dbReference type="SMART" id="SM00326">
    <property type="entry name" value="SH3"/>
    <property type="match status" value="3"/>
</dbReference>
<dbReference type="EMBL" id="KB095905">
    <property type="protein sequence ID" value="ESO09898.1"/>
    <property type="molecule type" value="Genomic_DNA"/>
</dbReference>
<dbReference type="AlphaFoldDB" id="T1EZQ1"/>
<reference evidence="6" key="3">
    <citation type="submission" date="2015-06" db="UniProtKB">
        <authorList>
            <consortium name="EnsemblMetazoa"/>
        </authorList>
    </citation>
    <scope>IDENTIFICATION</scope>
</reference>
<dbReference type="PROSITE" id="PS50002">
    <property type="entry name" value="SH3"/>
    <property type="match status" value="3"/>
</dbReference>
<sequence>MSDRRKIYKISTHHQRSAEGPKHGGNIEEKLYPVKKQRAAQKSTALNIFIPSSLLSSPSSSPLLAQKMPSSSSCKIFCNEPLSKSKKSLAIKVKSIKRETPVSDVESRYETISNLSTYNDEDTDSCLSEDWWTPILNEKYSAAADGQKQQNNTPNPFKTKYDMPVRPHTSMEFTNTSKMEMDRVPYRAAQDSQQLVKKLSKYSPAANYFVHPFIEISSSVKKPEKCKTVKENIQKSSYSSSRPSLHHQQKVSDRLRQVPTNQVEKKSENLAVPVKEKHSELALKKGEIVTLIKEINRNWFEGEINGQAGIFPSNYVDVIFSLDEAKRMANEREGMAVATYDFIGRLPIELSLRKNDEVTLIRKVDENWFEGRLRGRQGLFPASYVQVVKDLSTSSTATNDHKQSEEDMRKFRPVCYKGTIYTSCNNRSSPSILHKNSTENIFHDEKSFSQYDGSLFNPPSKSNIVRYVDEIKNCFTEKCVALYDYKPQNEDELSLRTGDIIRIVEKCDDGWYVGVCEASNLYGTFPGNYVKIIE</sequence>
<feature type="domain" description="SH3" evidence="4">
    <location>
        <begin position="331"/>
        <end position="390"/>
    </location>
</feature>
<feature type="compositionally biased region" description="Basic residues" evidence="3">
    <location>
        <begin position="1"/>
        <end position="15"/>
    </location>
</feature>
<evidence type="ECO:0000256" key="3">
    <source>
        <dbReference type="SAM" id="MobiDB-lite"/>
    </source>
</evidence>
<feature type="domain" description="SH3" evidence="4">
    <location>
        <begin position="258"/>
        <end position="321"/>
    </location>
</feature>
<dbReference type="InterPro" id="IPR001452">
    <property type="entry name" value="SH3_domain"/>
</dbReference>
<evidence type="ECO:0000313" key="7">
    <source>
        <dbReference type="Proteomes" id="UP000015101"/>
    </source>
</evidence>
<dbReference type="CDD" id="cd11782">
    <property type="entry name" value="SH3_Sorbs_2"/>
    <property type="match status" value="1"/>
</dbReference>
<dbReference type="CTD" id="20202051"/>
<dbReference type="HOGENOM" id="CLU_510279_0_0_1"/>
<dbReference type="InterPro" id="IPR050384">
    <property type="entry name" value="Endophilin_SH3RF"/>
</dbReference>
<dbReference type="GeneID" id="20202051"/>
<dbReference type="PRINTS" id="PR00452">
    <property type="entry name" value="SH3DOMAIN"/>
</dbReference>
<keyword evidence="7" id="KW-1185">Reference proteome</keyword>
<feature type="region of interest" description="Disordered" evidence="3">
    <location>
        <begin position="1"/>
        <end position="28"/>
    </location>
</feature>
<dbReference type="eggNOG" id="KOG4225">
    <property type="taxonomic scope" value="Eukaryota"/>
</dbReference>
<dbReference type="Proteomes" id="UP000015101">
    <property type="component" value="Unassembled WGS sequence"/>
</dbReference>
<dbReference type="PANTHER" id="PTHR14167">
    <property type="entry name" value="SH3 DOMAIN-CONTAINING"/>
    <property type="match status" value="1"/>
</dbReference>
<dbReference type="PRINTS" id="PR00499">
    <property type="entry name" value="P67PHOX"/>
</dbReference>
<accession>T1EZQ1</accession>
<dbReference type="PANTHER" id="PTHR14167:SF116">
    <property type="entry name" value="CAP, ISOFORM AC"/>
    <property type="match status" value="1"/>
</dbReference>
<dbReference type="KEGG" id="hro:HELRODRAFT_167717"/>
<protein>
    <recommendedName>
        <fullName evidence="4">SH3 domain-containing protein</fullName>
    </recommendedName>
</protein>
<dbReference type="EMBL" id="AMQM01002834">
    <property type="status" value="NOT_ANNOTATED_CDS"/>
    <property type="molecule type" value="Genomic_DNA"/>
</dbReference>
<feature type="compositionally biased region" description="Basic and acidic residues" evidence="3">
    <location>
        <begin position="16"/>
        <end position="28"/>
    </location>
</feature>
<dbReference type="EnsemblMetazoa" id="HelroT167717">
    <property type="protein sequence ID" value="HelroP167717"/>
    <property type="gene ID" value="HelroG167717"/>
</dbReference>
<feature type="region of interest" description="Disordered" evidence="3">
    <location>
        <begin position="145"/>
        <end position="167"/>
    </location>
</feature>
<dbReference type="InterPro" id="IPR036028">
    <property type="entry name" value="SH3-like_dom_sf"/>
</dbReference>
<dbReference type="STRING" id="6412.T1EZQ1"/>